<evidence type="ECO:0000313" key="11">
    <source>
        <dbReference type="EMBL" id="ADV50557.1"/>
    </source>
</evidence>
<protein>
    <recommendedName>
        <fullName evidence="1">RNA-directed DNA polymerase</fullName>
        <ecNumber evidence="1">2.7.7.49</ecNumber>
    </recommendedName>
</protein>
<dbReference type="SUPFAM" id="SSF56672">
    <property type="entry name" value="DNA/RNA polymerases"/>
    <property type="match status" value="1"/>
</dbReference>
<dbReference type="PANTHER" id="PTHR34047">
    <property type="entry name" value="NUCLEAR INTRON MATURASE 1, MITOCHONDRIAL-RELATED"/>
    <property type="match status" value="1"/>
</dbReference>
<keyword evidence="2" id="KW-0808">Transferase</keyword>
<proteinExistence type="inferred from homology"/>
<dbReference type="EC" id="2.7.7.49" evidence="1"/>
<evidence type="ECO:0000256" key="8">
    <source>
        <dbReference type="ARBA" id="ARBA00034120"/>
    </source>
</evidence>
<dbReference type="AlphaFoldDB" id="E6X5Z8"/>
<keyword evidence="4" id="KW-0479">Metal-binding</keyword>
<dbReference type="InterPro" id="IPR000123">
    <property type="entry name" value="Reverse_transcriptase_msDNA"/>
</dbReference>
<evidence type="ECO:0000256" key="6">
    <source>
        <dbReference type="ARBA" id="ARBA00022918"/>
    </source>
</evidence>
<dbReference type="EMBL" id="CP002453">
    <property type="protein sequence ID" value="ADV50557.1"/>
    <property type="molecule type" value="Genomic_DNA"/>
</dbReference>
<dbReference type="eggNOG" id="COG3344">
    <property type="taxonomic scope" value="Bacteria"/>
</dbReference>
<comment type="catalytic activity">
    <reaction evidence="9">
        <text>DNA(n) + a 2'-deoxyribonucleoside 5'-triphosphate = DNA(n+1) + diphosphate</text>
        <dbReference type="Rhea" id="RHEA:22508"/>
        <dbReference type="Rhea" id="RHEA-COMP:17339"/>
        <dbReference type="Rhea" id="RHEA-COMP:17340"/>
        <dbReference type="ChEBI" id="CHEBI:33019"/>
        <dbReference type="ChEBI" id="CHEBI:61560"/>
        <dbReference type="ChEBI" id="CHEBI:173112"/>
        <dbReference type="EC" id="2.7.7.49"/>
    </reaction>
</comment>
<dbReference type="GO" id="GO:0046872">
    <property type="term" value="F:metal ion binding"/>
    <property type="evidence" value="ECO:0007669"/>
    <property type="project" value="UniProtKB-KW"/>
</dbReference>
<reference evidence="11 12" key="1">
    <citation type="journal article" date="2010" name="Stand. Genomic Sci.">
        <title>Complete genome sequence of Cellulophaga algicola type strain (IC166).</title>
        <authorList>
            <person name="Abt B."/>
            <person name="Lu M."/>
            <person name="Misra M."/>
            <person name="Han C."/>
            <person name="Nolan M."/>
            <person name="Lucas S."/>
            <person name="Hammon N."/>
            <person name="Deshpande S."/>
            <person name="Cheng J.F."/>
            <person name="Tapia R."/>
            <person name="Goodwin L."/>
            <person name="Pitluck S."/>
            <person name="Liolios K."/>
            <person name="Pagani I."/>
            <person name="Ivanova N."/>
            <person name="Mavromatis K."/>
            <person name="Ovchinikova G."/>
            <person name="Pati A."/>
            <person name="Chen A."/>
            <person name="Palaniappan K."/>
            <person name="Land M."/>
            <person name="Hauser L."/>
            <person name="Chang Y.J."/>
            <person name="Jeffries C.D."/>
            <person name="Detter J.C."/>
            <person name="Brambilla E."/>
            <person name="Rohde M."/>
            <person name="Tindall B.J."/>
            <person name="Goker M."/>
            <person name="Woyke T."/>
            <person name="Bristow J."/>
            <person name="Eisen J.A."/>
            <person name="Markowitz V."/>
            <person name="Hugenholtz P."/>
            <person name="Kyrpides N.C."/>
            <person name="Klenk H.P."/>
            <person name="Lapidus A."/>
        </authorList>
    </citation>
    <scope>NUCLEOTIDE SEQUENCE [LARGE SCALE GENOMIC DNA]</scope>
    <source>
        <strain evidence="12">DSM 14237 / IC166 / ACAM 630</strain>
    </source>
</reference>
<keyword evidence="6 11" id="KW-0695">RNA-directed DNA polymerase</keyword>
<dbReference type="CDD" id="cd01651">
    <property type="entry name" value="RT_G2_intron"/>
    <property type="match status" value="1"/>
</dbReference>
<feature type="domain" description="Reverse transcriptase" evidence="10">
    <location>
        <begin position="59"/>
        <end position="285"/>
    </location>
</feature>
<evidence type="ECO:0000256" key="7">
    <source>
        <dbReference type="ARBA" id="ARBA00023118"/>
    </source>
</evidence>
<evidence type="ECO:0000256" key="3">
    <source>
        <dbReference type="ARBA" id="ARBA00022695"/>
    </source>
</evidence>
<evidence type="ECO:0000256" key="2">
    <source>
        <dbReference type="ARBA" id="ARBA00022679"/>
    </source>
</evidence>
<evidence type="ECO:0000256" key="4">
    <source>
        <dbReference type="ARBA" id="ARBA00022723"/>
    </source>
</evidence>
<sequence>MDSLYLEGQEQYEMIAKVVAARNLSDACKKVVGNKGSAGIDGMTVQELKAFIDAHRSKVVHQLISKSYRSQAIKGVAIPKANGKTRLLGVPTVVDRWLQQAVSQQLVIHFELDFESESYGFRPRKNLQQAVLKSQEYINDGYQDLVDIDLKSFFDEVQHYKLLQLIYNKVKCPTTLWLIRKWLRAPILKNGQLCKRRKGLPQGSPLSPLLSNIMLDQLDKHLKVREFRFIRYADDFSIYTKSKAAARAIGNEVYLFLKEKLDLPVNRAKSGIRRPSTFKVLGYRFTPVYKKGVKGKYQLIVSESAWQTLKRKLRYLTKKTLPFSLAERLQRLKLIYRGWLNNFRLGNIETKLKKLDEWLRNRLRYCIWHDWKKPERKRKNLIGLGIKQGQAYAWSRTRMGGWAVAQSPILRTTITEKRLRKRGYESMLTYYHVVKF</sequence>
<comment type="similarity">
    <text evidence="8">Belongs to the bacterial reverse transcriptase family.</text>
</comment>
<name>E6X5Z8_CELAD</name>
<evidence type="ECO:0000313" key="12">
    <source>
        <dbReference type="Proteomes" id="UP000008634"/>
    </source>
</evidence>
<keyword evidence="12" id="KW-1185">Reference proteome</keyword>
<dbReference type="Proteomes" id="UP000008634">
    <property type="component" value="Chromosome"/>
</dbReference>
<dbReference type="PROSITE" id="PS50878">
    <property type="entry name" value="RT_POL"/>
    <property type="match status" value="1"/>
</dbReference>
<dbReference type="InterPro" id="IPR043502">
    <property type="entry name" value="DNA/RNA_pol_sf"/>
</dbReference>
<dbReference type="Pfam" id="PF00078">
    <property type="entry name" value="RVT_1"/>
    <property type="match status" value="1"/>
</dbReference>
<dbReference type="InterPro" id="IPR000477">
    <property type="entry name" value="RT_dom"/>
</dbReference>
<evidence type="ECO:0000259" key="10">
    <source>
        <dbReference type="PROSITE" id="PS50878"/>
    </source>
</evidence>
<dbReference type="InterPro" id="IPR013597">
    <property type="entry name" value="Mat_intron_G2"/>
</dbReference>
<gene>
    <name evidence="11" type="ordered locus">Celal_3291</name>
</gene>
<keyword evidence="3" id="KW-0548">Nucleotidyltransferase</keyword>
<organism evidence="11 12">
    <name type="scientific">Cellulophaga algicola (strain DSM 14237 / IC166 / ACAM 630)</name>
    <dbReference type="NCBI Taxonomy" id="688270"/>
    <lineage>
        <taxon>Bacteria</taxon>
        <taxon>Pseudomonadati</taxon>
        <taxon>Bacteroidota</taxon>
        <taxon>Flavobacteriia</taxon>
        <taxon>Flavobacteriales</taxon>
        <taxon>Flavobacteriaceae</taxon>
        <taxon>Cellulophaga</taxon>
    </lineage>
</organism>
<dbReference type="InterPro" id="IPR030931">
    <property type="entry name" value="Group_II_RT_mat"/>
</dbReference>
<dbReference type="NCBIfam" id="TIGR04416">
    <property type="entry name" value="group_II_RT_mat"/>
    <property type="match status" value="1"/>
</dbReference>
<dbReference type="HOGENOM" id="CLU_013584_2_1_10"/>
<dbReference type="PRINTS" id="PR00866">
    <property type="entry name" value="RNADNAPOLMS"/>
</dbReference>
<evidence type="ECO:0000256" key="1">
    <source>
        <dbReference type="ARBA" id="ARBA00012493"/>
    </source>
</evidence>
<dbReference type="GO" id="GO:0003964">
    <property type="term" value="F:RNA-directed DNA polymerase activity"/>
    <property type="evidence" value="ECO:0007669"/>
    <property type="project" value="UniProtKB-KW"/>
</dbReference>
<dbReference type="Pfam" id="PF08388">
    <property type="entry name" value="GIIM"/>
    <property type="match status" value="1"/>
</dbReference>
<keyword evidence="5" id="KW-0460">Magnesium</keyword>
<accession>E6X5Z8</accession>
<dbReference type="GO" id="GO:0003723">
    <property type="term" value="F:RNA binding"/>
    <property type="evidence" value="ECO:0007669"/>
    <property type="project" value="InterPro"/>
</dbReference>
<dbReference type="InterPro" id="IPR051083">
    <property type="entry name" value="GrpII_Intron_Splice-Mob/Def"/>
</dbReference>
<evidence type="ECO:0000256" key="5">
    <source>
        <dbReference type="ARBA" id="ARBA00022842"/>
    </source>
</evidence>
<dbReference type="GO" id="GO:0051607">
    <property type="term" value="P:defense response to virus"/>
    <property type="evidence" value="ECO:0007669"/>
    <property type="project" value="UniProtKB-KW"/>
</dbReference>
<dbReference type="PANTHER" id="PTHR34047:SF8">
    <property type="entry name" value="PROTEIN YKFC"/>
    <property type="match status" value="1"/>
</dbReference>
<evidence type="ECO:0000256" key="9">
    <source>
        <dbReference type="ARBA" id="ARBA00048173"/>
    </source>
</evidence>
<dbReference type="KEGG" id="cao:Celal_3291"/>
<keyword evidence="7" id="KW-0051">Antiviral defense</keyword>